<dbReference type="EMBL" id="VJZT01000001">
    <property type="protein sequence ID" value="TRX43075.1"/>
    <property type="molecule type" value="Genomic_DNA"/>
</dbReference>
<dbReference type="SUPFAM" id="SSF58100">
    <property type="entry name" value="Bacterial hemolysins"/>
    <property type="match status" value="1"/>
</dbReference>
<gene>
    <name evidence="1" type="ORF">FNW21_01700</name>
</gene>
<evidence type="ECO:0000313" key="1">
    <source>
        <dbReference type="EMBL" id="TRX43075.1"/>
    </source>
</evidence>
<accession>A0A553EDK3</accession>
<keyword evidence="2" id="KW-1185">Reference proteome</keyword>
<dbReference type="AlphaFoldDB" id="A0A553EDK3"/>
<comment type="caution">
    <text evidence="1">The sequence shown here is derived from an EMBL/GenBank/DDBJ whole genome shotgun (WGS) entry which is preliminary data.</text>
</comment>
<protein>
    <submittedName>
        <fullName evidence="1">Uncharacterized protein</fullName>
    </submittedName>
</protein>
<evidence type="ECO:0000313" key="2">
    <source>
        <dbReference type="Proteomes" id="UP000316371"/>
    </source>
</evidence>
<dbReference type="OrthoDB" id="1247232at2"/>
<dbReference type="RefSeq" id="WP_144254997.1">
    <property type="nucleotide sequence ID" value="NZ_VJZT01000001.1"/>
</dbReference>
<dbReference type="Proteomes" id="UP000316371">
    <property type="component" value="Unassembled WGS sequence"/>
</dbReference>
<sequence>MSNPINTNFNFIKILNEEKTYKLLFPEREIGLAIVLIYEKISDGVFEDEKFTEKDLHEAFEYVYKTKVRYPKEVYSSHIMDLQEYFLDYNQESQKYFFKDYASKFCKHAKETLIGAFNPTRIQEICSFLSNSLLESEDSIDKLKFWLKETFKKFEPDLREQIDFLDRQITESIELLKKGTDFTNQNFLEILVATDVSMNNAQKHVAELRSAYSETKTIRGLLEQKQNQDSEINELISEVYSFVKYINDRLNSIDRKLDRIQPKIRQLFSILSKPLLSSKIEKFIHFLLYKSTLESNYGNKSIVFPSNIISPQIHIATPHFTIIDKDRELFPSKPKERKKYAQNEKVIEENIKKAQYKINEIDTIRNWEKYILSEIELKGIIKLSEVFFKIIEENKSSQIAVSVTFNIIKYVYSNKEKYKLEIDKELETNSAFKNITLWKMKIIKLV</sequence>
<reference evidence="1 2" key="1">
    <citation type="submission" date="2019-07" db="EMBL/GenBank/DDBJ databases">
        <title>Novel species of Flavobacterium.</title>
        <authorList>
            <person name="Liu Q."/>
            <person name="Xin Y.-H."/>
        </authorList>
    </citation>
    <scope>NUCLEOTIDE SEQUENCE [LARGE SCALE GENOMIC DNA]</scope>
    <source>
        <strain evidence="1 2">LB1R34</strain>
    </source>
</reference>
<name>A0A553EDK3_9FLAO</name>
<proteinExistence type="predicted"/>
<organism evidence="1 2">
    <name type="scientific">Flavobacterium restrictum</name>
    <dbReference type="NCBI Taxonomy" id="2594428"/>
    <lineage>
        <taxon>Bacteria</taxon>
        <taxon>Pseudomonadati</taxon>
        <taxon>Bacteroidota</taxon>
        <taxon>Flavobacteriia</taxon>
        <taxon>Flavobacteriales</taxon>
        <taxon>Flavobacteriaceae</taxon>
        <taxon>Flavobacterium</taxon>
    </lineage>
</organism>